<dbReference type="InterPro" id="IPR001063">
    <property type="entry name" value="Ribosomal_uL22"/>
</dbReference>
<reference evidence="6" key="1">
    <citation type="journal article" date="2013" name="Genome Announc.">
        <title>Genome sequence of the food spoilage yeast Zygosaccharomyces bailii CLIB 213(T).</title>
        <authorList>
            <person name="Galeote V."/>
            <person name="Bigey F."/>
            <person name="Devillers H."/>
            <person name="Neuveglise C."/>
            <person name="Dequin S."/>
        </authorList>
    </citation>
    <scope>NUCLEOTIDE SEQUENCE [LARGE SCALE GENOMIC DNA]</scope>
    <source>
        <strain evidence="6">CLIB 213 / ATCC 58445 / CBS 680 / CCRC 21525 / NBRC 1098 / NCYC 1416 / NRRL Y-2227</strain>
    </source>
</reference>
<keyword evidence="2 4" id="KW-0689">Ribosomal protein</keyword>
<protein>
    <submittedName>
        <fullName evidence="5">ZYBA0S04-01904g1_1</fullName>
    </submittedName>
</protein>
<evidence type="ECO:0000313" key="6">
    <source>
        <dbReference type="Proteomes" id="UP000019375"/>
    </source>
</evidence>
<dbReference type="Pfam" id="PF00237">
    <property type="entry name" value="Ribosomal_L22"/>
    <property type="match status" value="1"/>
</dbReference>
<gene>
    <name evidence="5" type="ORF">BN860_01904g</name>
</gene>
<dbReference type="OrthoDB" id="416470at2759"/>
<evidence type="ECO:0000256" key="3">
    <source>
        <dbReference type="ARBA" id="ARBA00023274"/>
    </source>
</evidence>
<evidence type="ECO:0000256" key="1">
    <source>
        <dbReference type="ARBA" id="ARBA00009451"/>
    </source>
</evidence>
<name>A0A8J2T6Q7_ZYGB2</name>
<dbReference type="EMBL" id="HG316457">
    <property type="protein sequence ID" value="CDF89340.1"/>
    <property type="molecule type" value="Genomic_DNA"/>
</dbReference>
<evidence type="ECO:0000256" key="4">
    <source>
        <dbReference type="RuleBase" id="RU004005"/>
    </source>
</evidence>
<dbReference type="InterPro" id="IPR047867">
    <property type="entry name" value="Ribosomal_uL22_bac/org-type"/>
</dbReference>
<dbReference type="Gene3D" id="3.90.470.10">
    <property type="entry name" value="Ribosomal protein L22/L17"/>
    <property type="match status" value="1"/>
</dbReference>
<evidence type="ECO:0000313" key="5">
    <source>
        <dbReference type="EMBL" id="CDF89340.1"/>
    </source>
</evidence>
<dbReference type="AlphaFoldDB" id="A0A8J2T6Q7"/>
<keyword evidence="6" id="KW-1185">Reference proteome</keyword>
<comment type="similarity">
    <text evidence="1 4">Belongs to the universal ribosomal protein uL22 family.</text>
</comment>
<dbReference type="InterPro" id="IPR036394">
    <property type="entry name" value="Ribosomal_uL22_sf"/>
</dbReference>
<evidence type="ECO:0000256" key="2">
    <source>
        <dbReference type="ARBA" id="ARBA00022980"/>
    </source>
</evidence>
<proteinExistence type="inferred from homology"/>
<dbReference type="PANTHER" id="PTHR13501">
    <property type="entry name" value="CHLOROPLAST 50S RIBOSOMAL PROTEIN L22-RELATED"/>
    <property type="match status" value="1"/>
</dbReference>
<dbReference type="PANTHER" id="PTHR13501:SF8">
    <property type="entry name" value="LARGE RIBOSOMAL SUBUNIT PROTEIN UL22M"/>
    <property type="match status" value="1"/>
</dbReference>
<accession>A0A8J2T6Q7</accession>
<dbReference type="GO" id="GO:0006412">
    <property type="term" value="P:translation"/>
    <property type="evidence" value="ECO:0007669"/>
    <property type="project" value="InterPro"/>
</dbReference>
<dbReference type="SUPFAM" id="SSF54843">
    <property type="entry name" value="Ribosomal protein L22"/>
    <property type="match status" value="1"/>
</dbReference>
<organism evidence="5 6">
    <name type="scientific">Zygosaccharomyces bailii (strain CLIB 213 / ATCC 58445 / CBS 680 / BCRC 21525 / NBRC 1098 / NCYC 1416 / NRRL Y-2227)</name>
    <dbReference type="NCBI Taxonomy" id="1333698"/>
    <lineage>
        <taxon>Eukaryota</taxon>
        <taxon>Fungi</taxon>
        <taxon>Dikarya</taxon>
        <taxon>Ascomycota</taxon>
        <taxon>Saccharomycotina</taxon>
        <taxon>Saccharomycetes</taxon>
        <taxon>Saccharomycetales</taxon>
        <taxon>Saccharomycetaceae</taxon>
        <taxon>Zygosaccharomyces</taxon>
    </lineage>
</organism>
<sequence>MSTLPRFLLGSFSLRTAFRGPQKQSFHVGRTLLNNSKHVSVFEGLTKDVDLNNEDPSKMSNRMTATADALSDDNGEQIVTPDQITVENDTLLQKYIRGTQGHEKLAHQMLLSPLKRRIYLRNCELNGGFYKRDTAVSLPGSKDKYRLRLSREEIDMLEPSVYVKSYRIKSSMKKTTQLLRLLNGLDVKKALTQCHFSQKKVARDVAEVLSRGIEDGTKLGLDVNDLYISQIWTGSDGWWGKRVEFKGRGRVGIVRHPYVHVRCILKVKSITKRRLAYDAQLKADRRKPWIQLGDKPIRGFPGGSYKW</sequence>
<dbReference type="Proteomes" id="UP000019375">
    <property type="component" value="Unassembled WGS sequence"/>
</dbReference>
<dbReference type="GO" id="GO:0003735">
    <property type="term" value="F:structural constituent of ribosome"/>
    <property type="evidence" value="ECO:0007669"/>
    <property type="project" value="InterPro"/>
</dbReference>
<keyword evidence="3 4" id="KW-0687">Ribonucleoprotein</keyword>
<dbReference type="FunFam" id="3.90.470.10:FF:000022">
    <property type="entry name" value="Mitochondrial ribosomal protein"/>
    <property type="match status" value="1"/>
</dbReference>
<dbReference type="GO" id="GO:0005762">
    <property type="term" value="C:mitochondrial large ribosomal subunit"/>
    <property type="evidence" value="ECO:0007669"/>
    <property type="project" value="TreeGrafter"/>
</dbReference>